<comment type="caution">
    <text evidence="1">The sequence shown here is derived from an EMBL/GenBank/DDBJ whole genome shotgun (WGS) entry which is preliminary data.</text>
</comment>
<keyword evidence="2" id="KW-1185">Reference proteome</keyword>
<dbReference type="GeneID" id="30028841"/>
<gene>
    <name evidence="1" type="ORF">METBIDRAFT_31497</name>
</gene>
<evidence type="ECO:0000313" key="2">
    <source>
        <dbReference type="Proteomes" id="UP000092555"/>
    </source>
</evidence>
<evidence type="ECO:0000313" key="1">
    <source>
        <dbReference type="EMBL" id="OBA22624.1"/>
    </source>
</evidence>
<dbReference type="Proteomes" id="UP000092555">
    <property type="component" value="Unassembled WGS sequence"/>
</dbReference>
<dbReference type="OrthoDB" id="4079529at2759"/>
<proteinExistence type="predicted"/>
<reference evidence="1 2" key="1">
    <citation type="submission" date="2016-05" db="EMBL/GenBank/DDBJ databases">
        <title>Comparative genomics of biotechnologically important yeasts.</title>
        <authorList>
            <consortium name="DOE Joint Genome Institute"/>
            <person name="Riley R."/>
            <person name="Haridas S."/>
            <person name="Wolfe K.H."/>
            <person name="Lopes M.R."/>
            <person name="Hittinger C.T."/>
            <person name="Goker M."/>
            <person name="Salamov A."/>
            <person name="Wisecaver J."/>
            <person name="Long T.M."/>
            <person name="Aerts A.L."/>
            <person name="Barry K."/>
            <person name="Choi C."/>
            <person name="Clum A."/>
            <person name="Coughlan A.Y."/>
            <person name="Deshpande S."/>
            <person name="Douglass A.P."/>
            <person name="Hanson S.J."/>
            <person name="Klenk H.-P."/>
            <person name="LaButti K."/>
            <person name="Lapidus A."/>
            <person name="Lindquist E."/>
            <person name="Lipzen A."/>
            <person name="Meier-kolthoff J.P."/>
            <person name="Ohm R.A."/>
            <person name="Otillar R.P."/>
            <person name="Pangilinan J."/>
            <person name="Peng Y."/>
            <person name="Rokas A."/>
            <person name="Rosa C.A."/>
            <person name="Scheuner C."/>
            <person name="Sibirny A.A."/>
            <person name="Slot J.C."/>
            <person name="Stielow J.B."/>
            <person name="Sun H."/>
            <person name="Kurtzman C.P."/>
            <person name="Blackwell M."/>
            <person name="Grigoriev I.V."/>
            <person name="Jeffries T.W."/>
        </authorList>
    </citation>
    <scope>NUCLEOTIDE SEQUENCE [LARGE SCALE GENOMIC DNA]</scope>
    <source>
        <strain evidence="1 2">NRRL YB-4993</strain>
    </source>
</reference>
<dbReference type="AlphaFoldDB" id="A0A1A0HES3"/>
<accession>A0A1A0HES3</accession>
<sequence length="84" mass="9367">MNCPLCASELRKHLLSPSQAILSCPNEACAYPFNLPMDEVRRQGLTLRTSELEIMAQMGDKLARAQVDPRTARFMTKSDGDTQP</sequence>
<name>A0A1A0HES3_9ASCO</name>
<dbReference type="RefSeq" id="XP_018713120.1">
    <property type="nucleotide sequence ID" value="XM_018855865.1"/>
</dbReference>
<organism evidence="1 2">
    <name type="scientific">Metschnikowia bicuspidata var. bicuspidata NRRL YB-4993</name>
    <dbReference type="NCBI Taxonomy" id="869754"/>
    <lineage>
        <taxon>Eukaryota</taxon>
        <taxon>Fungi</taxon>
        <taxon>Dikarya</taxon>
        <taxon>Ascomycota</taxon>
        <taxon>Saccharomycotina</taxon>
        <taxon>Pichiomycetes</taxon>
        <taxon>Metschnikowiaceae</taxon>
        <taxon>Metschnikowia</taxon>
    </lineage>
</organism>
<dbReference type="EMBL" id="LXTC01000002">
    <property type="protein sequence ID" value="OBA22624.1"/>
    <property type="molecule type" value="Genomic_DNA"/>
</dbReference>
<protein>
    <submittedName>
        <fullName evidence="1">Uncharacterized protein</fullName>
    </submittedName>
</protein>